<evidence type="ECO:0000313" key="12">
    <source>
        <dbReference type="Ensembl" id="ENSSCAP00000003264.1"/>
    </source>
</evidence>
<feature type="region of interest" description="Disordered" evidence="10">
    <location>
        <begin position="721"/>
        <end position="765"/>
    </location>
</feature>
<feature type="compositionally biased region" description="Basic and acidic residues" evidence="10">
    <location>
        <begin position="754"/>
        <end position="765"/>
    </location>
</feature>
<feature type="coiled-coil region" evidence="9">
    <location>
        <begin position="69"/>
        <end position="96"/>
    </location>
</feature>
<sequence>MDKGATAKSSSAVFTSNAAKGWMKKRDGPLQAAKWNASLASKIKTKLINNSSMFKVSLQQNNKALAVALSVEKENSRKLKNEKIFLQKEVEKLQLHNIWLRQKLTCLNKTLIGIDAFLNENLSTAIEISSPSEDLQSSFPLSAGPSSPTGDKLRSARWSARTLELPAKLPFNAAANAKQQGSPSLDEASNSFKCTPNLTEEVHSDRVKFASLLSPGTNNQNFTETEPMVDKNRFLKENQLCAELSCSSAFLTHGKNTQSLEQSEEPTEQFHDSLLPSYENVTERKKNAVLCKSKTQPDIKDFDKKCRPLDLPPHIINSSSNANDRNLQEGSRDLSCLIPSPLKFNSENKTDCTKLPFTDKMKPEETIYDADMELTASDASELLTVTAKGNYKLHQNKTSNATSDKILPNFRKVKYSKKDKEKIKSKTEVHSNLHAEERLSRTDNSETSETTDSQTQLFQSQTEQLPTGNSVDQQNRTSKAEDSRRTYQVNLMNPRKEETNKETFSEMFGEVESGIQRTDSCSSVNKIPQEVHCAENLPLQDNISDVLALQEDCLNTNEKDNKPTIKRKTSQNLSKANTEKSYREETGQCGEYIPKKSQTDINQCDSSKRKQDQKNITQRKNNRKSSYRQGREAENDSPHKVSQKVDQRSNHLSPGRLKRTLAKASRKACVIPKENLTEFSVCKNKELNNKDLLLAEAGKKAAVTQQTQVASVTQNGVALNTSEAKEQADDDANRLKKVDSSAVASKTSHISNFPDKHVKQKERFSSHITETRREKSYFRHIDQGDQNILDDQEVPHELNSFESKLKPVIEAECCKNMPFKADSSSQEGLPDMELPALDNHNASFNVSILKSSEIHRQNDCNEAPDAEKPEQNMDHISKQSNKNTLTPCHGRKAFQELTNTGIQFHTSLPKSPQTLEDSAAPLRRGRPTISYKEPSLQSKLRRGDRFTDTQFLNSPVYKVKNKGNFKSKSKFY</sequence>
<evidence type="ECO:0000256" key="2">
    <source>
        <dbReference type="ARBA" id="ARBA00010845"/>
    </source>
</evidence>
<dbReference type="RefSeq" id="XP_030097760.1">
    <property type="nucleotide sequence ID" value="XM_030241900.2"/>
</dbReference>
<gene>
    <name evidence="12" type="primary">SGO2</name>
</gene>
<feature type="region of interest" description="Disordered" evidence="10">
    <location>
        <begin position="134"/>
        <end position="156"/>
    </location>
</feature>
<evidence type="ECO:0000256" key="6">
    <source>
        <dbReference type="ARBA" id="ARBA00023054"/>
    </source>
</evidence>
<evidence type="ECO:0000256" key="8">
    <source>
        <dbReference type="ARBA" id="ARBA00023328"/>
    </source>
</evidence>
<feature type="compositionally biased region" description="Basic and acidic residues" evidence="10">
    <location>
        <begin position="577"/>
        <end position="586"/>
    </location>
</feature>
<feature type="compositionally biased region" description="Polar residues" evidence="10">
    <location>
        <begin position="134"/>
        <end position="149"/>
    </location>
</feature>
<organism evidence="12 13">
    <name type="scientific">Serinus canaria</name>
    <name type="common">Island canary</name>
    <name type="synonym">Fringilla canaria</name>
    <dbReference type="NCBI Taxonomy" id="9135"/>
    <lineage>
        <taxon>Eukaryota</taxon>
        <taxon>Metazoa</taxon>
        <taxon>Chordata</taxon>
        <taxon>Craniata</taxon>
        <taxon>Vertebrata</taxon>
        <taxon>Euteleostomi</taxon>
        <taxon>Archelosauria</taxon>
        <taxon>Archosauria</taxon>
        <taxon>Dinosauria</taxon>
        <taxon>Saurischia</taxon>
        <taxon>Theropoda</taxon>
        <taxon>Coelurosauria</taxon>
        <taxon>Aves</taxon>
        <taxon>Neognathae</taxon>
        <taxon>Neoaves</taxon>
        <taxon>Telluraves</taxon>
        <taxon>Australaves</taxon>
        <taxon>Passeriformes</taxon>
        <taxon>Passeroidea</taxon>
        <taxon>Fringillidae</taxon>
        <taxon>Carduelinae</taxon>
        <taxon>Serinus</taxon>
    </lineage>
</organism>
<keyword evidence="6 9" id="KW-0175">Coiled coil</keyword>
<evidence type="ECO:0000256" key="4">
    <source>
        <dbReference type="ARBA" id="ARBA00022618"/>
    </source>
</evidence>
<keyword evidence="4" id="KW-0132">Cell division</keyword>
<dbReference type="AlphaFoldDB" id="A0A8C9MGW5"/>
<evidence type="ECO:0000256" key="1">
    <source>
        <dbReference type="ARBA" id="ARBA00004584"/>
    </source>
</evidence>
<dbReference type="CTD" id="151246"/>
<dbReference type="Pfam" id="PF07557">
    <property type="entry name" value="Shugoshin_C"/>
    <property type="match status" value="1"/>
</dbReference>
<evidence type="ECO:0000256" key="10">
    <source>
        <dbReference type="SAM" id="MobiDB-lite"/>
    </source>
</evidence>
<feature type="compositionally biased region" description="Basic and acidic residues" evidence="10">
    <location>
        <begin position="723"/>
        <end position="739"/>
    </location>
</feature>
<dbReference type="InterPro" id="IPR011515">
    <property type="entry name" value="Shugoshin_C"/>
</dbReference>
<dbReference type="RefSeq" id="XP_018767200.1">
    <property type="nucleotide sequence ID" value="XM_018911655.3"/>
</dbReference>
<feature type="compositionally biased region" description="Polar residues" evidence="10">
    <location>
        <begin position="457"/>
        <end position="477"/>
    </location>
</feature>
<dbReference type="Proteomes" id="UP000694409">
    <property type="component" value="Unassembled WGS sequence"/>
</dbReference>
<dbReference type="InterPro" id="IPR038889">
    <property type="entry name" value="Shugoshin1/2"/>
</dbReference>
<reference evidence="12" key="2">
    <citation type="submission" date="2025-09" db="UniProtKB">
        <authorList>
            <consortium name="Ensembl"/>
        </authorList>
    </citation>
    <scope>IDENTIFICATION</scope>
</reference>
<name>A0A8C9MGW5_SERCA</name>
<accession>A0A8C9MGW5</accession>
<keyword evidence="8" id="KW-0137">Centromere</keyword>
<protein>
    <submittedName>
        <fullName evidence="12">Shugoshin 2</fullName>
    </submittedName>
</protein>
<keyword evidence="13" id="KW-1185">Reference proteome</keyword>
<evidence type="ECO:0000313" key="13">
    <source>
        <dbReference type="Proteomes" id="UP000694409"/>
    </source>
</evidence>
<evidence type="ECO:0000256" key="9">
    <source>
        <dbReference type="SAM" id="Coils"/>
    </source>
</evidence>
<dbReference type="GeneTree" id="ENSGT00940000154107"/>
<dbReference type="OrthoDB" id="5990092at2759"/>
<dbReference type="GeneID" id="103814729"/>
<dbReference type="OMA" id="ATVCYKE"/>
<feature type="compositionally biased region" description="Polar residues" evidence="10">
    <location>
        <begin position="905"/>
        <end position="916"/>
    </location>
</feature>
<evidence type="ECO:0000259" key="11">
    <source>
        <dbReference type="Pfam" id="PF07557"/>
    </source>
</evidence>
<dbReference type="GO" id="GO:0045132">
    <property type="term" value="P:meiotic chromosome segregation"/>
    <property type="evidence" value="ECO:0007669"/>
    <property type="project" value="InterPro"/>
</dbReference>
<feature type="region of interest" description="Disordered" evidence="10">
    <location>
        <begin position="905"/>
        <end position="927"/>
    </location>
</feature>
<dbReference type="PANTHER" id="PTHR21577:SF3">
    <property type="entry name" value="SHUGOSHIN 1-RELATED"/>
    <property type="match status" value="1"/>
</dbReference>
<dbReference type="Ensembl" id="ENSSCAT00000003817.1">
    <property type="protein sequence ID" value="ENSSCAP00000003264.1"/>
    <property type="gene ID" value="ENSSCAG00000002760.1"/>
</dbReference>
<feature type="compositionally biased region" description="Basic residues" evidence="10">
    <location>
        <begin position="656"/>
        <end position="666"/>
    </location>
</feature>
<feature type="region of interest" description="Disordered" evidence="10">
    <location>
        <begin position="557"/>
        <end position="667"/>
    </location>
</feature>
<feature type="compositionally biased region" description="Basic and acidic residues" evidence="10">
    <location>
        <begin position="417"/>
        <end position="444"/>
    </location>
</feature>
<dbReference type="RefSeq" id="XP_050832871.1">
    <property type="nucleotide sequence ID" value="XM_050976914.1"/>
</dbReference>
<dbReference type="PANTHER" id="PTHR21577">
    <property type="entry name" value="SHUGOSHIN"/>
    <property type="match status" value="1"/>
</dbReference>
<dbReference type="GO" id="GO:0051177">
    <property type="term" value="P:meiotic sister chromatid cohesion"/>
    <property type="evidence" value="ECO:0007669"/>
    <property type="project" value="TreeGrafter"/>
</dbReference>
<reference evidence="12" key="1">
    <citation type="submission" date="2025-08" db="UniProtKB">
        <authorList>
            <consortium name="Ensembl"/>
        </authorList>
    </citation>
    <scope>IDENTIFICATION</scope>
</reference>
<feature type="compositionally biased region" description="Low complexity" evidence="10">
    <location>
        <begin position="445"/>
        <end position="456"/>
    </location>
</feature>
<keyword evidence="3" id="KW-0158">Chromosome</keyword>
<dbReference type="GO" id="GO:0005634">
    <property type="term" value="C:nucleus"/>
    <property type="evidence" value="ECO:0007669"/>
    <property type="project" value="InterPro"/>
</dbReference>
<evidence type="ECO:0000256" key="7">
    <source>
        <dbReference type="ARBA" id="ARBA00023306"/>
    </source>
</evidence>
<dbReference type="RefSeq" id="XP_050832870.1">
    <property type="nucleotide sequence ID" value="XM_050976913.1"/>
</dbReference>
<evidence type="ECO:0000256" key="5">
    <source>
        <dbReference type="ARBA" id="ARBA00022829"/>
    </source>
</evidence>
<feature type="compositionally biased region" description="Basic and acidic residues" evidence="10">
    <location>
        <begin position="629"/>
        <end position="649"/>
    </location>
</feature>
<dbReference type="KEGG" id="scan:103814729"/>
<dbReference type="GO" id="GO:0000776">
    <property type="term" value="C:kinetochore"/>
    <property type="evidence" value="ECO:0007669"/>
    <property type="project" value="TreeGrafter"/>
</dbReference>
<keyword evidence="7" id="KW-0131">Cell cycle</keyword>
<feature type="region of interest" description="Disordered" evidence="10">
    <location>
        <begin position="417"/>
        <end position="486"/>
    </location>
</feature>
<dbReference type="GO" id="GO:0051301">
    <property type="term" value="P:cell division"/>
    <property type="evidence" value="ECO:0007669"/>
    <property type="project" value="UniProtKB-KW"/>
</dbReference>
<feature type="domain" description="Shugoshin C-terminal" evidence="11">
    <location>
        <begin position="921"/>
        <end position="942"/>
    </location>
</feature>
<keyword evidence="5" id="KW-0159">Chromosome partition</keyword>
<proteinExistence type="inferred from homology"/>
<evidence type="ECO:0000256" key="3">
    <source>
        <dbReference type="ARBA" id="ARBA00022454"/>
    </source>
</evidence>
<comment type="similarity">
    <text evidence="2">Belongs to the shugoshin family.</text>
</comment>
<comment type="subcellular location">
    <subcellularLocation>
        <location evidence="1">Chromosome</location>
        <location evidence="1">Centromere</location>
    </subcellularLocation>
</comment>
<feature type="compositionally biased region" description="Polar residues" evidence="10">
    <location>
        <begin position="742"/>
        <end position="751"/>
    </location>
</feature>